<dbReference type="eggNOG" id="ENOG502ZKTW">
    <property type="taxonomic scope" value="Bacteria"/>
</dbReference>
<dbReference type="EMBL" id="CP003345">
    <property type="protein sequence ID" value="AFM03005.1"/>
    <property type="molecule type" value="Genomic_DNA"/>
</dbReference>
<protein>
    <recommendedName>
        <fullName evidence="3">Methyltransferase domain-containing protein</fullName>
    </recommendedName>
</protein>
<gene>
    <name evidence="1" type="ordered locus">Fleli_0536</name>
</gene>
<reference evidence="2" key="1">
    <citation type="submission" date="2012-06" db="EMBL/GenBank/DDBJ databases">
        <title>The complete genome of Flexibacter litoralis DSM 6794.</title>
        <authorList>
            <person name="Lucas S."/>
            <person name="Copeland A."/>
            <person name="Lapidus A."/>
            <person name="Glavina del Rio T."/>
            <person name="Dalin E."/>
            <person name="Tice H."/>
            <person name="Bruce D."/>
            <person name="Goodwin L."/>
            <person name="Pitluck S."/>
            <person name="Peters L."/>
            <person name="Ovchinnikova G."/>
            <person name="Lu M."/>
            <person name="Kyrpides N."/>
            <person name="Mavromatis K."/>
            <person name="Ivanova N."/>
            <person name="Brettin T."/>
            <person name="Detter J.C."/>
            <person name="Han C."/>
            <person name="Larimer F."/>
            <person name="Land M."/>
            <person name="Hauser L."/>
            <person name="Markowitz V."/>
            <person name="Cheng J.-F."/>
            <person name="Hugenholtz P."/>
            <person name="Woyke T."/>
            <person name="Wu D."/>
            <person name="Spring S."/>
            <person name="Lang E."/>
            <person name="Kopitz M."/>
            <person name="Brambilla E."/>
            <person name="Klenk H.-P."/>
            <person name="Eisen J.A."/>
        </authorList>
    </citation>
    <scope>NUCLEOTIDE SEQUENCE [LARGE SCALE GENOMIC DNA]</scope>
    <source>
        <strain evidence="2">ATCC 23117 / DSM 6794 / NBRC 15988 / NCIMB 1366 / Sio-4</strain>
    </source>
</reference>
<organism evidence="1 2">
    <name type="scientific">Bernardetia litoralis (strain ATCC 23117 / DSM 6794 / NBRC 15988 / NCIMB 1366 / Fx l1 / Sio-4)</name>
    <name type="common">Flexibacter litoralis</name>
    <dbReference type="NCBI Taxonomy" id="880071"/>
    <lineage>
        <taxon>Bacteria</taxon>
        <taxon>Pseudomonadati</taxon>
        <taxon>Bacteroidota</taxon>
        <taxon>Cytophagia</taxon>
        <taxon>Cytophagales</taxon>
        <taxon>Bernardetiaceae</taxon>
        <taxon>Bernardetia</taxon>
    </lineage>
</organism>
<dbReference type="RefSeq" id="WP_014796465.1">
    <property type="nucleotide sequence ID" value="NC_018018.1"/>
</dbReference>
<evidence type="ECO:0008006" key="3">
    <source>
        <dbReference type="Google" id="ProtNLM"/>
    </source>
</evidence>
<dbReference type="STRING" id="880071.Fleli_0536"/>
<dbReference type="SUPFAM" id="SSF53335">
    <property type="entry name" value="S-adenosyl-L-methionine-dependent methyltransferases"/>
    <property type="match status" value="1"/>
</dbReference>
<dbReference type="KEGG" id="fli:Fleli_0536"/>
<evidence type="ECO:0000313" key="1">
    <source>
        <dbReference type="EMBL" id="AFM03005.1"/>
    </source>
</evidence>
<dbReference type="HOGENOM" id="CLU_870824_0_0_10"/>
<dbReference type="AlphaFoldDB" id="I4AGC0"/>
<dbReference type="OrthoDB" id="9787585at2"/>
<name>I4AGC0_BERLS</name>
<dbReference type="Proteomes" id="UP000006054">
    <property type="component" value="Chromosome"/>
</dbReference>
<sequence length="319" mass="37151">MTHQEYELYLKTELGKSKGNPIHIILKANINIFKEDDIIKRCSYNEIFNYLEAGKNVIDKDSFITRNIINEPEFEIIGDTITPHHKCVSYMTAYGISHYYRLHYVMSEFFKQLNRKNNLSEKIDIIDYGCGQGLATLTFLYFLHVKGYPVNVENIILIEPSEYALERAFINVQSLLNKLGISAKVCKVNQKISGVDNDSAAYLNSLCNEKNRHINLFSHVIDVLNDEEIKLVYNFVQYNCNNASKTDYIIAANTLQNDKTLNSFREELSKEGYFYSFYKAKNYFLEKNNVKYYKYFNIDTKKIAKKNLSGEFLIIPIHC</sequence>
<accession>I4AGC0</accession>
<dbReference type="Gene3D" id="3.40.50.150">
    <property type="entry name" value="Vaccinia Virus protein VP39"/>
    <property type="match status" value="1"/>
</dbReference>
<proteinExistence type="predicted"/>
<dbReference type="InterPro" id="IPR029063">
    <property type="entry name" value="SAM-dependent_MTases_sf"/>
</dbReference>
<keyword evidence="2" id="KW-1185">Reference proteome</keyword>
<evidence type="ECO:0000313" key="2">
    <source>
        <dbReference type="Proteomes" id="UP000006054"/>
    </source>
</evidence>
<dbReference type="PATRIC" id="fig|880071.3.peg.504"/>